<dbReference type="GO" id="GO:0007165">
    <property type="term" value="P:signal transduction"/>
    <property type="evidence" value="ECO:0007669"/>
    <property type="project" value="InterPro"/>
</dbReference>
<keyword evidence="5" id="KW-0472">Membrane</keyword>
<dbReference type="PROSITE" id="PS50104">
    <property type="entry name" value="TIR"/>
    <property type="match status" value="1"/>
</dbReference>
<gene>
    <name evidence="6" type="ORF">OFUS_LOCUS19807</name>
</gene>
<dbReference type="Proteomes" id="UP000749559">
    <property type="component" value="Unassembled WGS sequence"/>
</dbReference>
<reference evidence="6" key="1">
    <citation type="submission" date="2022-03" db="EMBL/GenBank/DDBJ databases">
        <authorList>
            <person name="Martin C."/>
        </authorList>
    </citation>
    <scope>NUCLEOTIDE SEQUENCE</scope>
</reference>
<dbReference type="SMART" id="SM00255">
    <property type="entry name" value="TIR"/>
    <property type="match status" value="1"/>
</dbReference>
<comment type="subcellular location">
    <subcellularLocation>
        <location evidence="1">Membrane</location>
        <topology evidence="1">Single-pass membrane protein</topology>
    </subcellularLocation>
</comment>
<dbReference type="InterPro" id="IPR035897">
    <property type="entry name" value="Toll_tir_struct_dom_sf"/>
</dbReference>
<dbReference type="PANTHER" id="PTHR24365">
    <property type="entry name" value="TOLL-LIKE RECEPTOR"/>
    <property type="match status" value="1"/>
</dbReference>
<keyword evidence="7" id="KW-1185">Reference proteome</keyword>
<organism evidence="6 7">
    <name type="scientific">Owenia fusiformis</name>
    <name type="common">Polychaete worm</name>
    <dbReference type="NCBI Taxonomy" id="6347"/>
    <lineage>
        <taxon>Eukaryota</taxon>
        <taxon>Metazoa</taxon>
        <taxon>Spiralia</taxon>
        <taxon>Lophotrochozoa</taxon>
        <taxon>Annelida</taxon>
        <taxon>Polychaeta</taxon>
        <taxon>Sedentaria</taxon>
        <taxon>Canalipalpata</taxon>
        <taxon>Sabellida</taxon>
        <taxon>Oweniida</taxon>
        <taxon>Oweniidae</taxon>
        <taxon>Owenia</taxon>
    </lineage>
</organism>
<keyword evidence="4" id="KW-1133">Transmembrane helix</keyword>
<evidence type="ECO:0000313" key="7">
    <source>
        <dbReference type="Proteomes" id="UP000749559"/>
    </source>
</evidence>
<dbReference type="OrthoDB" id="6285964at2759"/>
<keyword evidence="3" id="KW-0732">Signal</keyword>
<accession>A0A8J1U5H6</accession>
<dbReference type="SUPFAM" id="SSF52200">
    <property type="entry name" value="Toll/Interleukin receptor TIR domain"/>
    <property type="match status" value="1"/>
</dbReference>
<dbReference type="Gene3D" id="3.40.50.10140">
    <property type="entry name" value="Toll/interleukin-1 receptor homology (TIR) domain"/>
    <property type="match status" value="1"/>
</dbReference>
<dbReference type="PANTHER" id="PTHR24365:SF541">
    <property type="entry name" value="PROTEIN TOLL-RELATED"/>
    <property type="match status" value="1"/>
</dbReference>
<evidence type="ECO:0000256" key="5">
    <source>
        <dbReference type="ARBA" id="ARBA00023136"/>
    </source>
</evidence>
<dbReference type="SUPFAM" id="SSF52058">
    <property type="entry name" value="L domain-like"/>
    <property type="match status" value="1"/>
</dbReference>
<dbReference type="InterPro" id="IPR000157">
    <property type="entry name" value="TIR_dom"/>
</dbReference>
<evidence type="ECO:0000256" key="2">
    <source>
        <dbReference type="ARBA" id="ARBA00022692"/>
    </source>
</evidence>
<comment type="caution">
    <text evidence="6">The sequence shown here is derived from an EMBL/GenBank/DDBJ whole genome shotgun (WGS) entry which is preliminary data.</text>
</comment>
<evidence type="ECO:0000313" key="6">
    <source>
        <dbReference type="EMBL" id="CAH1795239.1"/>
    </source>
</evidence>
<dbReference type="Gene3D" id="3.80.10.10">
    <property type="entry name" value="Ribonuclease Inhibitor"/>
    <property type="match status" value="1"/>
</dbReference>
<keyword evidence="2" id="KW-0812">Transmembrane</keyword>
<dbReference type="AlphaFoldDB" id="A0A8J1U5H6"/>
<dbReference type="InterPro" id="IPR032675">
    <property type="entry name" value="LRR_dom_sf"/>
</dbReference>
<dbReference type="EMBL" id="CAIIXF020000009">
    <property type="protein sequence ID" value="CAH1795239.1"/>
    <property type="molecule type" value="Genomic_DNA"/>
</dbReference>
<feature type="non-terminal residue" evidence="6">
    <location>
        <position position="1"/>
    </location>
</feature>
<protein>
    <submittedName>
        <fullName evidence="6">Uncharacterized protein</fullName>
    </submittedName>
</protein>
<sequence length="297" mass="34866">VSKLFLHKNQLKSFPDVSFLDIAIEELSLHENPWTCDCKLVSFGTWLKLLASSGRLLDKNVECKDQQGSVLDIANFNLICQQEIIIIAAVTSSVIISAIILTLSCIWIRHKTAVKVFLYTRFNWHPFDRYDEDDLCKKYDAFVCYSSRNPDTIKWMRETLLYCLEHSDPPYITYVHHRDFPIGNMIADTIAETIENSRRIIILLNNDFAKSPWGRLEFQLAHKKVLEDRRNRLIVIKMEEIEDAELDETIRHFMKTRTYLDVNDKKFWDKLFYALPEKRANKDMKEDVNVIQNGNNV</sequence>
<dbReference type="GO" id="GO:0038023">
    <property type="term" value="F:signaling receptor activity"/>
    <property type="evidence" value="ECO:0007669"/>
    <property type="project" value="TreeGrafter"/>
</dbReference>
<proteinExistence type="predicted"/>
<evidence type="ECO:0000256" key="4">
    <source>
        <dbReference type="ARBA" id="ARBA00022989"/>
    </source>
</evidence>
<evidence type="ECO:0000256" key="3">
    <source>
        <dbReference type="ARBA" id="ARBA00022729"/>
    </source>
</evidence>
<name>A0A8J1U5H6_OWEFU</name>
<dbReference type="GO" id="GO:0005886">
    <property type="term" value="C:plasma membrane"/>
    <property type="evidence" value="ECO:0007669"/>
    <property type="project" value="TreeGrafter"/>
</dbReference>
<evidence type="ECO:0000256" key="1">
    <source>
        <dbReference type="ARBA" id="ARBA00004167"/>
    </source>
</evidence>
<dbReference type="Pfam" id="PF01582">
    <property type="entry name" value="TIR"/>
    <property type="match status" value="1"/>
</dbReference>
<dbReference type="PRINTS" id="PR01537">
    <property type="entry name" value="INTRLKN1R1F"/>
</dbReference>